<sequence length="385" mass="44367">MRPPDLLLVLLILCICFKTAHLKDGEGRRGAEENTSKSLDVYSALRDPKTGDVRLFMEYFLNHPNEKEEGEPDPPPNDTFQGCVFSRFRNFSEKVEVEAKNIRQMAPPGNSWVDCNTEDEEVKFVKVQLKSGHVHQQIVRVEDVPTERAGAVVACVAPLFSLRPDIHHWLYYYTQLGVSRFHMYVPTLHAHEPVHYDEPHEVWMTVRGFNFRMGETHTDPFHPFDHPLVLMYNECLLRSKYAYDYAMLFDVDEFISINMTTMGRKKPVPLPQFLRQTFPSKVASLEFAAYAYPKNCPATTTGSFFERHRIRDKNALKHHIKVVVKPKFVTEVFVHFVIAAADGWEIKHVVPVESAFLKHIVWLSPIHAVCRAYVYEDTGLPPGEP</sequence>
<keyword evidence="5" id="KW-0812">Transmembrane</keyword>
<evidence type="ECO:0000256" key="1">
    <source>
        <dbReference type="ARBA" id="ARBA00004167"/>
    </source>
</evidence>
<dbReference type="InterPro" id="IPR008166">
    <property type="entry name" value="Glyco_transf_92"/>
</dbReference>
<keyword evidence="6" id="KW-1133">Transmembrane helix</keyword>
<feature type="chain" id="PRO_5003637267" description="Glycosyltransferase family 92 protein" evidence="9">
    <location>
        <begin position="23"/>
        <end position="385"/>
    </location>
</feature>
<dbReference type="OrthoDB" id="2017643at2759"/>
<feature type="signal peptide" evidence="9">
    <location>
        <begin position="1"/>
        <end position="22"/>
    </location>
</feature>
<keyword evidence="7" id="KW-0472">Membrane</keyword>
<gene>
    <name evidence="10" type="ORF">COCSUDRAFT_43235</name>
</gene>
<dbReference type="AlphaFoldDB" id="I0YT08"/>
<dbReference type="GO" id="GO:0016757">
    <property type="term" value="F:glycosyltransferase activity"/>
    <property type="evidence" value="ECO:0007669"/>
    <property type="project" value="UniProtKB-UniRule"/>
</dbReference>
<dbReference type="Pfam" id="PF01697">
    <property type="entry name" value="Glyco_transf_92"/>
    <property type="match status" value="1"/>
</dbReference>
<dbReference type="PANTHER" id="PTHR21461:SF69">
    <property type="entry name" value="GLYCOSYLTRANSFERASE FAMILY 92 PROTEIN"/>
    <property type="match status" value="1"/>
</dbReference>
<reference evidence="10 11" key="1">
    <citation type="journal article" date="2012" name="Genome Biol.">
        <title>The genome of the polar eukaryotic microalga coccomyxa subellipsoidea reveals traits of cold adaptation.</title>
        <authorList>
            <person name="Blanc G."/>
            <person name="Agarkova I."/>
            <person name="Grimwood J."/>
            <person name="Kuo A."/>
            <person name="Brueggeman A."/>
            <person name="Dunigan D."/>
            <person name="Gurnon J."/>
            <person name="Ladunga I."/>
            <person name="Lindquist E."/>
            <person name="Lucas S."/>
            <person name="Pangilinan J."/>
            <person name="Proschold T."/>
            <person name="Salamov A."/>
            <person name="Schmutz J."/>
            <person name="Weeks D."/>
            <person name="Yamada T."/>
            <person name="Claverie J.M."/>
            <person name="Grigoriev I."/>
            <person name="Van Etten J."/>
            <person name="Lomsadze A."/>
            <person name="Borodovsky M."/>
        </authorList>
    </citation>
    <scope>NUCLEOTIDE SEQUENCE [LARGE SCALE GENOMIC DNA]</scope>
    <source>
        <strain evidence="10 11">C-169</strain>
    </source>
</reference>
<evidence type="ECO:0000313" key="10">
    <source>
        <dbReference type="EMBL" id="EIE21527.1"/>
    </source>
</evidence>
<dbReference type="PANTHER" id="PTHR21461">
    <property type="entry name" value="GLYCOSYLTRANSFERASE FAMILY 92 PROTEIN"/>
    <property type="match status" value="1"/>
</dbReference>
<evidence type="ECO:0000256" key="6">
    <source>
        <dbReference type="ARBA" id="ARBA00022989"/>
    </source>
</evidence>
<evidence type="ECO:0000256" key="8">
    <source>
        <dbReference type="RuleBase" id="RU366017"/>
    </source>
</evidence>
<evidence type="ECO:0000313" key="11">
    <source>
        <dbReference type="Proteomes" id="UP000007264"/>
    </source>
</evidence>
<dbReference type="Proteomes" id="UP000007264">
    <property type="component" value="Unassembled WGS sequence"/>
</dbReference>
<dbReference type="EMBL" id="AGSI01000012">
    <property type="protein sequence ID" value="EIE21527.1"/>
    <property type="molecule type" value="Genomic_DNA"/>
</dbReference>
<evidence type="ECO:0000256" key="9">
    <source>
        <dbReference type="SAM" id="SignalP"/>
    </source>
</evidence>
<evidence type="ECO:0000256" key="3">
    <source>
        <dbReference type="ARBA" id="ARBA00022676"/>
    </source>
</evidence>
<keyword evidence="11" id="KW-1185">Reference proteome</keyword>
<dbReference type="GO" id="GO:0016020">
    <property type="term" value="C:membrane"/>
    <property type="evidence" value="ECO:0007669"/>
    <property type="project" value="UniProtKB-SubCell"/>
</dbReference>
<proteinExistence type="inferred from homology"/>
<keyword evidence="3 8" id="KW-0328">Glycosyltransferase</keyword>
<evidence type="ECO:0000256" key="2">
    <source>
        <dbReference type="ARBA" id="ARBA00007647"/>
    </source>
</evidence>
<evidence type="ECO:0000256" key="7">
    <source>
        <dbReference type="ARBA" id="ARBA00023136"/>
    </source>
</evidence>
<comment type="similarity">
    <text evidence="2 8">Belongs to the glycosyltransferase 92 family.</text>
</comment>
<evidence type="ECO:0000256" key="4">
    <source>
        <dbReference type="ARBA" id="ARBA00022679"/>
    </source>
</evidence>
<dbReference type="GO" id="GO:0005737">
    <property type="term" value="C:cytoplasm"/>
    <property type="evidence" value="ECO:0007669"/>
    <property type="project" value="TreeGrafter"/>
</dbReference>
<dbReference type="GeneID" id="17039511"/>
<accession>I0YT08</accession>
<evidence type="ECO:0000256" key="5">
    <source>
        <dbReference type="ARBA" id="ARBA00022692"/>
    </source>
</evidence>
<comment type="caution">
    <text evidence="10">The sequence shown here is derived from an EMBL/GenBank/DDBJ whole genome shotgun (WGS) entry which is preliminary data.</text>
</comment>
<dbReference type="EC" id="2.4.1.-" evidence="8"/>
<keyword evidence="4 8" id="KW-0808">Transferase</keyword>
<comment type="subcellular location">
    <subcellularLocation>
        <location evidence="1">Membrane</location>
        <topology evidence="1">Single-pass membrane protein</topology>
    </subcellularLocation>
</comment>
<organism evidence="10 11">
    <name type="scientific">Coccomyxa subellipsoidea (strain C-169)</name>
    <name type="common">Green microalga</name>
    <dbReference type="NCBI Taxonomy" id="574566"/>
    <lineage>
        <taxon>Eukaryota</taxon>
        <taxon>Viridiplantae</taxon>
        <taxon>Chlorophyta</taxon>
        <taxon>core chlorophytes</taxon>
        <taxon>Trebouxiophyceae</taxon>
        <taxon>Trebouxiophyceae incertae sedis</taxon>
        <taxon>Coccomyxaceae</taxon>
        <taxon>Coccomyxa</taxon>
        <taxon>Coccomyxa subellipsoidea</taxon>
    </lineage>
</organism>
<name>I0YT08_COCSC</name>
<dbReference type="KEGG" id="csl:COCSUDRAFT_43235"/>
<dbReference type="RefSeq" id="XP_005646071.1">
    <property type="nucleotide sequence ID" value="XM_005646014.1"/>
</dbReference>
<keyword evidence="9" id="KW-0732">Signal</keyword>
<protein>
    <recommendedName>
        <fullName evidence="8">Glycosyltransferase family 92 protein</fullName>
        <ecNumber evidence="8">2.4.1.-</ecNumber>
    </recommendedName>
</protein>